<evidence type="ECO:0000256" key="2">
    <source>
        <dbReference type="ARBA" id="ARBA00012150"/>
    </source>
</evidence>
<dbReference type="Pfam" id="PF00708">
    <property type="entry name" value="Acylphosphatase"/>
    <property type="match status" value="1"/>
</dbReference>
<dbReference type="PROSITE" id="PS00150">
    <property type="entry name" value="ACYLPHOSPHATASE_1"/>
    <property type="match status" value="1"/>
</dbReference>
<evidence type="ECO:0000259" key="8">
    <source>
        <dbReference type="PROSITE" id="PS51160"/>
    </source>
</evidence>
<name>A0A2U2RGU9_9MICO</name>
<accession>A0A2U2RGU9</accession>
<dbReference type="GO" id="GO:0003998">
    <property type="term" value="F:acylphosphatase activity"/>
    <property type="evidence" value="ECO:0007669"/>
    <property type="project" value="UniProtKB-EC"/>
</dbReference>
<comment type="similarity">
    <text evidence="1 6">Belongs to the acylphosphatase family.</text>
</comment>
<gene>
    <name evidence="9" type="ORF">DEO23_14995</name>
</gene>
<feature type="active site" evidence="5">
    <location>
        <position position="40"/>
    </location>
</feature>
<evidence type="ECO:0000313" key="10">
    <source>
        <dbReference type="Proteomes" id="UP000245590"/>
    </source>
</evidence>
<dbReference type="EC" id="3.6.1.7" evidence="2 5"/>
<dbReference type="RefSeq" id="WP_109276839.1">
    <property type="nucleotide sequence ID" value="NZ_QFKX01000007.1"/>
</dbReference>
<reference evidence="9 10" key="1">
    <citation type="submission" date="2018-05" db="EMBL/GenBank/DDBJ databases">
        <title>Brachybacterium sp. M1HQ-2T, whole genome shotgun sequence.</title>
        <authorList>
            <person name="Tuo L."/>
        </authorList>
    </citation>
    <scope>NUCLEOTIDE SEQUENCE [LARGE SCALE GENOMIC DNA]</scope>
    <source>
        <strain evidence="9 10">M1HQ-2</strain>
    </source>
</reference>
<dbReference type="PROSITE" id="PS51160">
    <property type="entry name" value="ACYLPHOSPHATASE_3"/>
    <property type="match status" value="1"/>
</dbReference>
<feature type="domain" description="Acylphosphatase-like" evidence="8">
    <location>
        <begin position="7"/>
        <end position="92"/>
    </location>
</feature>
<dbReference type="AlphaFoldDB" id="A0A2U2RGU9"/>
<keyword evidence="5" id="KW-0378">Hydrolase</keyword>
<dbReference type="EMBL" id="QFKX01000007">
    <property type="protein sequence ID" value="PWH05099.1"/>
    <property type="molecule type" value="Genomic_DNA"/>
</dbReference>
<dbReference type="InterPro" id="IPR001792">
    <property type="entry name" value="Acylphosphatase-like_dom"/>
</dbReference>
<dbReference type="Gene3D" id="3.30.70.100">
    <property type="match status" value="1"/>
</dbReference>
<comment type="catalytic activity">
    <reaction evidence="4 5">
        <text>an acyl phosphate + H2O = a carboxylate + phosphate + H(+)</text>
        <dbReference type="Rhea" id="RHEA:14965"/>
        <dbReference type="ChEBI" id="CHEBI:15377"/>
        <dbReference type="ChEBI" id="CHEBI:15378"/>
        <dbReference type="ChEBI" id="CHEBI:29067"/>
        <dbReference type="ChEBI" id="CHEBI:43474"/>
        <dbReference type="ChEBI" id="CHEBI:59918"/>
        <dbReference type="EC" id="3.6.1.7"/>
    </reaction>
</comment>
<dbReference type="PANTHER" id="PTHR47268">
    <property type="entry name" value="ACYLPHOSPHATASE"/>
    <property type="match status" value="1"/>
</dbReference>
<evidence type="ECO:0000256" key="6">
    <source>
        <dbReference type="RuleBase" id="RU004168"/>
    </source>
</evidence>
<dbReference type="InterPro" id="IPR036046">
    <property type="entry name" value="Acylphosphatase-like_dom_sf"/>
</dbReference>
<dbReference type="OrthoDB" id="3182027at2"/>
<proteinExistence type="inferred from homology"/>
<evidence type="ECO:0000256" key="5">
    <source>
        <dbReference type="PROSITE-ProRule" id="PRU00520"/>
    </source>
</evidence>
<feature type="active site" evidence="5">
    <location>
        <position position="22"/>
    </location>
</feature>
<evidence type="ECO:0000256" key="4">
    <source>
        <dbReference type="ARBA" id="ARBA00047645"/>
    </source>
</evidence>
<sequence length="92" mass="10017">MESSIIRRTVRVSGQVQGVGFRWAAADRAEQLGVSGTVRNLLDGTVEADVEGPEESVEQMLRWLGEGPSSARVSDTEVQEDSPRGLSDFRIV</sequence>
<dbReference type="InterPro" id="IPR020456">
    <property type="entry name" value="Acylphosphatase"/>
</dbReference>
<dbReference type="Proteomes" id="UP000245590">
    <property type="component" value="Unassembled WGS sequence"/>
</dbReference>
<evidence type="ECO:0000313" key="9">
    <source>
        <dbReference type="EMBL" id="PWH05099.1"/>
    </source>
</evidence>
<evidence type="ECO:0000256" key="3">
    <source>
        <dbReference type="ARBA" id="ARBA00015991"/>
    </source>
</evidence>
<keyword evidence="10" id="KW-1185">Reference proteome</keyword>
<evidence type="ECO:0000256" key="7">
    <source>
        <dbReference type="SAM" id="MobiDB-lite"/>
    </source>
</evidence>
<feature type="region of interest" description="Disordered" evidence="7">
    <location>
        <begin position="67"/>
        <end position="92"/>
    </location>
</feature>
<dbReference type="PRINTS" id="PR00112">
    <property type="entry name" value="ACYLPHPHTASE"/>
</dbReference>
<organism evidence="9 10">
    <name type="scientific">Brachybacterium endophyticum</name>
    <dbReference type="NCBI Taxonomy" id="2182385"/>
    <lineage>
        <taxon>Bacteria</taxon>
        <taxon>Bacillati</taxon>
        <taxon>Actinomycetota</taxon>
        <taxon>Actinomycetes</taxon>
        <taxon>Micrococcales</taxon>
        <taxon>Dermabacteraceae</taxon>
        <taxon>Brachybacterium</taxon>
    </lineage>
</organism>
<protein>
    <recommendedName>
        <fullName evidence="3 5">acylphosphatase</fullName>
        <ecNumber evidence="2 5">3.6.1.7</ecNumber>
    </recommendedName>
</protein>
<comment type="caution">
    <text evidence="9">The sequence shown here is derived from an EMBL/GenBank/DDBJ whole genome shotgun (WGS) entry which is preliminary data.</text>
</comment>
<dbReference type="InterPro" id="IPR017968">
    <property type="entry name" value="Acylphosphatase_CS"/>
</dbReference>
<dbReference type="SUPFAM" id="SSF54975">
    <property type="entry name" value="Acylphosphatase/BLUF domain-like"/>
    <property type="match status" value="1"/>
</dbReference>
<dbReference type="PANTHER" id="PTHR47268:SF4">
    <property type="entry name" value="ACYLPHOSPHATASE"/>
    <property type="match status" value="1"/>
</dbReference>
<evidence type="ECO:0000256" key="1">
    <source>
        <dbReference type="ARBA" id="ARBA00005614"/>
    </source>
</evidence>